<name>A0A1D7QCT7_9SPHI</name>
<dbReference type="Gene3D" id="1.10.390.10">
    <property type="entry name" value="Neutral Protease Domain 2"/>
    <property type="match status" value="1"/>
</dbReference>
<evidence type="ECO:0000259" key="1">
    <source>
        <dbReference type="Pfam" id="PF05299"/>
    </source>
</evidence>
<evidence type="ECO:0000259" key="2">
    <source>
        <dbReference type="Pfam" id="PF17899"/>
    </source>
</evidence>
<reference evidence="3 4" key="1">
    <citation type="submission" date="2016-08" db="EMBL/GenBank/DDBJ databases">
        <authorList>
            <person name="Seilhamer J.J."/>
        </authorList>
    </citation>
    <scope>NUCLEOTIDE SEQUENCE [LARGE SCALE GENOMIC DNA]</scope>
    <source>
        <strain evidence="3 4">DX4</strain>
    </source>
</reference>
<proteinExistence type="predicted"/>
<organism evidence="3 4">
    <name type="scientific">Pedobacter steynii</name>
    <dbReference type="NCBI Taxonomy" id="430522"/>
    <lineage>
        <taxon>Bacteria</taxon>
        <taxon>Pseudomonadati</taxon>
        <taxon>Bacteroidota</taxon>
        <taxon>Sphingobacteriia</taxon>
        <taxon>Sphingobacteriales</taxon>
        <taxon>Sphingobacteriaceae</taxon>
        <taxon>Pedobacter</taxon>
    </lineage>
</organism>
<dbReference type="Pfam" id="PF05299">
    <property type="entry name" value="Peptidase_M61"/>
    <property type="match status" value="1"/>
</dbReference>
<dbReference type="InterPro" id="IPR007963">
    <property type="entry name" value="Peptidase_M61_catalytic"/>
</dbReference>
<protein>
    <recommendedName>
        <fullName evidence="5">Peptidase M61</fullName>
    </recommendedName>
</protein>
<dbReference type="Proteomes" id="UP000094313">
    <property type="component" value="Chromosome"/>
</dbReference>
<sequence>MRNKSLKTLLTLILIVTFYFVSSAKEPSFRFKVNMEDPQSHYYHVELRCEGFVKDKLNFKLPAWTPGYYWIMNFAKNVVRFKAETGSGKKLDWEKVDKNNWEVDSENAEIVIISYDVFAHTSSVADAFLDESHAYISPAGIFMHLSGELNHPAEVNLKFSDRWTAVSTGLDELKGKPNTYRADDFDTLYDSPIYIGNQKTMTFDVKGLKHTVAMVSPEMFDTTTFIADLKKIVTSATDLMGHIPYKHYTFIIMGPGQGGLEHRNSTAVFSSASYMMKTKESYDRWLSFLAHEYFHLYNIKAIRPLSLGPFNYDKENLTRMLWVSEGFTVYYEYVILNRAGLLNRDEFLKVISKTIRNYENIPGHLLQSATEASFDTWIQFFNRNDNASNTTISYYDKGCILGLLMDLKIRQETKNRKSLDDVMRRLYKEFYQEKKRGFTDEEFRKVCEETAGTSLPELFSYASTVKKIDYQKYLNYGGFKINLEVLKDQNKRTDNFVKKNYEIDPNEHAAASEKEIGRGILR</sequence>
<feature type="domain" description="Peptidase M61 N-terminal" evidence="2">
    <location>
        <begin position="31"/>
        <end position="197"/>
    </location>
</feature>
<dbReference type="Pfam" id="PF17899">
    <property type="entry name" value="Peptidase_M61_N"/>
    <property type="match status" value="1"/>
</dbReference>
<accession>A0A1D7QCT7</accession>
<dbReference type="RefSeq" id="WP_069378100.1">
    <property type="nucleotide sequence ID" value="NZ_CP017141.1"/>
</dbReference>
<dbReference type="InterPro" id="IPR027268">
    <property type="entry name" value="Peptidase_M4/M1_CTD_sf"/>
</dbReference>
<evidence type="ECO:0000313" key="3">
    <source>
        <dbReference type="EMBL" id="AOM76404.1"/>
    </source>
</evidence>
<gene>
    <name evidence="3" type="ORF">BFS30_04090</name>
</gene>
<dbReference type="AlphaFoldDB" id="A0A1D7QCT7"/>
<dbReference type="PIRSF" id="PIRSF016493">
    <property type="entry name" value="Glycyl_aminpptds"/>
    <property type="match status" value="1"/>
</dbReference>
<evidence type="ECO:0008006" key="5">
    <source>
        <dbReference type="Google" id="ProtNLM"/>
    </source>
</evidence>
<evidence type="ECO:0000313" key="4">
    <source>
        <dbReference type="Proteomes" id="UP000094313"/>
    </source>
</evidence>
<dbReference type="InterPro" id="IPR024191">
    <property type="entry name" value="Peptidase_M61"/>
</dbReference>
<feature type="domain" description="Peptidase M61 catalytic" evidence="1">
    <location>
        <begin position="286"/>
        <end position="400"/>
    </location>
</feature>
<dbReference type="Gene3D" id="2.60.40.3650">
    <property type="match status" value="1"/>
</dbReference>
<dbReference type="InterPro" id="IPR040756">
    <property type="entry name" value="Peptidase_M61_N"/>
</dbReference>
<dbReference type="SUPFAM" id="SSF55486">
    <property type="entry name" value="Metalloproteases ('zincins'), catalytic domain"/>
    <property type="match status" value="1"/>
</dbReference>
<keyword evidence="4" id="KW-1185">Reference proteome</keyword>
<dbReference type="OrthoDB" id="9778516at2"/>
<dbReference type="EMBL" id="CP017141">
    <property type="protein sequence ID" value="AOM76404.1"/>
    <property type="molecule type" value="Genomic_DNA"/>
</dbReference>
<dbReference type="KEGG" id="psty:BFS30_04090"/>